<evidence type="ECO:0000256" key="2">
    <source>
        <dbReference type="SAM" id="MobiDB-lite"/>
    </source>
</evidence>
<accession>A0A926P320</accession>
<dbReference type="EMBL" id="JABFCZ010000030">
    <property type="protein sequence ID" value="MBD1549105.1"/>
    <property type="molecule type" value="Genomic_DNA"/>
</dbReference>
<feature type="region of interest" description="Disordered" evidence="2">
    <location>
        <begin position="135"/>
        <end position="225"/>
    </location>
</feature>
<feature type="region of interest" description="Disordered" evidence="2">
    <location>
        <begin position="501"/>
        <end position="533"/>
    </location>
</feature>
<dbReference type="InterPro" id="IPR037140">
    <property type="entry name" value="VHL_beta_dom_sf"/>
</dbReference>
<dbReference type="Gene3D" id="2.60.40.780">
    <property type="entry name" value="von Hippel-Lindau disease tumour suppressor, beta domain"/>
    <property type="match status" value="1"/>
</dbReference>
<comment type="caution">
    <text evidence="4">The sequence shown here is derived from an EMBL/GenBank/DDBJ whole genome shotgun (WGS) entry which is preliminary data.</text>
</comment>
<protein>
    <recommendedName>
        <fullName evidence="3">von Hippel-Lindau disease tumour suppressor beta domain-containing protein</fullName>
    </recommendedName>
</protein>
<feature type="compositionally biased region" description="Gly residues" evidence="2">
    <location>
        <begin position="516"/>
        <end position="525"/>
    </location>
</feature>
<reference evidence="4" key="1">
    <citation type="submission" date="2020-05" db="EMBL/GenBank/DDBJ databases">
        <title>Identification of trans-AT polyketide cluster in two marine bacteria, producers of a novel glutaramide-containing polyketide sesbanimide D and analogs.</title>
        <authorList>
            <person name="Kacar D."/>
            <person name="Rodriguez P."/>
            <person name="Canedo L."/>
            <person name="Gonzalez E."/>
            <person name="Galan B."/>
            <person name="De La Calle F."/>
            <person name="Garcia J.L."/>
        </authorList>
    </citation>
    <scope>NUCLEOTIDE SEQUENCE</scope>
    <source>
        <strain evidence="4">PHM038</strain>
    </source>
</reference>
<evidence type="ECO:0000259" key="3">
    <source>
        <dbReference type="Pfam" id="PF01847"/>
    </source>
</evidence>
<evidence type="ECO:0000313" key="5">
    <source>
        <dbReference type="Proteomes" id="UP000598467"/>
    </source>
</evidence>
<feature type="domain" description="von Hippel-Lindau disease tumour suppressor beta" evidence="3">
    <location>
        <begin position="409"/>
        <end position="469"/>
    </location>
</feature>
<feature type="compositionally biased region" description="Polar residues" evidence="2">
    <location>
        <begin position="183"/>
        <end position="193"/>
    </location>
</feature>
<dbReference type="CDD" id="cd05468">
    <property type="entry name" value="pVHL"/>
    <property type="match status" value="1"/>
</dbReference>
<organism evidence="4 5">
    <name type="scientific">Roseibium aggregatum</name>
    <dbReference type="NCBI Taxonomy" id="187304"/>
    <lineage>
        <taxon>Bacteria</taxon>
        <taxon>Pseudomonadati</taxon>
        <taxon>Pseudomonadota</taxon>
        <taxon>Alphaproteobacteria</taxon>
        <taxon>Hyphomicrobiales</taxon>
        <taxon>Stappiaceae</taxon>
        <taxon>Roseibium</taxon>
    </lineage>
</organism>
<dbReference type="InterPro" id="IPR024053">
    <property type="entry name" value="VHL_beta_dom"/>
</dbReference>
<dbReference type="RefSeq" id="WP_190293791.1">
    <property type="nucleotide sequence ID" value="NZ_JABFCZ010000030.1"/>
</dbReference>
<dbReference type="InterPro" id="IPR022772">
    <property type="entry name" value="VHL_tumour_suppress_b/a_dom"/>
</dbReference>
<dbReference type="Proteomes" id="UP000598467">
    <property type="component" value="Unassembled WGS sequence"/>
</dbReference>
<dbReference type="SUPFAM" id="SSF49468">
    <property type="entry name" value="VHL"/>
    <property type="match status" value="1"/>
</dbReference>
<gene>
    <name evidence="4" type="ORF">HK439_22835</name>
</gene>
<dbReference type="Pfam" id="PF01847">
    <property type="entry name" value="VHL"/>
    <property type="match status" value="1"/>
</dbReference>
<sequence>MRLQAAGPFYHPVSNLASALGVATFVFAAMVATHLHAQTPSETMRINVVPAKPAIRSITLGKRYKPIINRDDEGVIVDTLGSADTPPPCETELEVTLENSRVLHRKVNICTGNTLTVDVAADGKPGSARVIEGTAGQVYAPKQSDETVTPAYNTDTSAGTTTTTGNDTASGRKTDSFEPLTPEETQGPASNDAFSKDGVTGQDLPQLGAEPQTDQNPDLSQTPSDVPAIVSTQQDVVITPSEDRVWNAEPGNLPGARTTLTHGVPQTDDNDFFAVCQTQSGNATIVFSQTSSITREGAYQTVRVSAGGFDQTYEAVGSSTSNQYGQSFPQAVVPMTDPLWETLIRESEIRIEIDGVPPYSVSLKGSANPVKLFVATCGAPQQIVSDNGFPVNTGEEAGADVPCSELGQIRSIEGVRPGQIVFRNLSREPVEVNWIDYSGGERPYARLEPGQILEQQTYVTHAWMVRGASGQCRGIYVTRTPYREVVIKGAQQPLAPNPNFGFPDESAPPGPIPPGDVGGGFGSSGGNYPVGPQTAGGTDADYLCTAGVDLHVTFSPDGRTATVAEMGYGIATLARQGNGFYYAGQGQVLKGDPQNATWSRPGLNDVFCARR</sequence>
<comment type="similarity">
    <text evidence="1">Belongs to the VHL family.</text>
</comment>
<feature type="compositionally biased region" description="Low complexity" evidence="2">
    <location>
        <begin position="153"/>
        <end position="169"/>
    </location>
</feature>
<dbReference type="AlphaFoldDB" id="A0A926P320"/>
<evidence type="ECO:0000256" key="1">
    <source>
        <dbReference type="ARBA" id="ARBA00010057"/>
    </source>
</evidence>
<dbReference type="InterPro" id="IPR036208">
    <property type="entry name" value="VHL_sf"/>
</dbReference>
<proteinExistence type="inferred from homology"/>
<name>A0A926P320_9HYPH</name>
<feature type="compositionally biased region" description="Polar residues" evidence="2">
    <location>
        <begin position="212"/>
        <end position="225"/>
    </location>
</feature>
<evidence type="ECO:0000313" key="4">
    <source>
        <dbReference type="EMBL" id="MBD1549105.1"/>
    </source>
</evidence>